<comment type="caution">
    <text evidence="1">The sequence shown here is derived from an EMBL/GenBank/DDBJ whole genome shotgun (WGS) entry which is preliminary data.</text>
</comment>
<name>A0AAJ6P013_9PAST</name>
<protein>
    <submittedName>
        <fullName evidence="1">Uncharacterized protein</fullName>
    </submittedName>
</protein>
<dbReference type="EMBL" id="JASAYQ010000002">
    <property type="protein sequence ID" value="MDP8172095.1"/>
    <property type="molecule type" value="Genomic_DNA"/>
</dbReference>
<evidence type="ECO:0000313" key="1">
    <source>
        <dbReference type="EMBL" id="MDP8172095.1"/>
    </source>
</evidence>
<dbReference type="RefSeq" id="WP_306373909.1">
    <property type="nucleotide sequence ID" value="NZ_JASAYK010000002.1"/>
</dbReference>
<sequence length="183" mass="20814">MKKQAEKWATKKGRPVKLNIDLATELLNKEIDYYLVTQDDEDKYFAIINTGASVVVKAKSFTTLSDIALTLGTTRKTLIDNATAKDKQGRLKNEALYDAYMRFKDVCEAQLIRGGLSGAYNSNMVTFLCNVNHGMIPRKEVEQTVQVKSMDSVYKELDDIYSQEQERLAKQEQAMKERQMLLG</sequence>
<dbReference type="AlphaFoldDB" id="A0AAJ6P013"/>
<accession>A0AAJ6P013</accession>
<reference evidence="1" key="1">
    <citation type="journal article" date="2023" name="Front. Microbiol.">
        <title>Phylogeography and host specificity of Pasteurellaceae pathogenic to sea-farmed fish in the north-east Atlantic.</title>
        <authorList>
            <person name="Gulla S."/>
            <person name="Colquhoun D.J."/>
            <person name="Olsen A.B."/>
            <person name="Spilsberg B."/>
            <person name="Lagesen K."/>
            <person name="Aakesson C.P."/>
            <person name="Strom S."/>
            <person name="Manji F."/>
            <person name="Birkbeck T.H."/>
            <person name="Nilsen H.K."/>
        </authorList>
    </citation>
    <scope>NUCLEOTIDE SEQUENCE</scope>
    <source>
        <strain evidence="1">TW16_20</strain>
    </source>
</reference>
<gene>
    <name evidence="1" type="ORF">QJU93_01825</name>
</gene>
<evidence type="ECO:0000313" key="2">
    <source>
        <dbReference type="Proteomes" id="UP001236239"/>
    </source>
</evidence>
<proteinExistence type="predicted"/>
<dbReference type="Proteomes" id="UP001236239">
    <property type="component" value="Unassembled WGS sequence"/>
</dbReference>
<organism evidence="1 2">
    <name type="scientific">Phocoenobacter skyensis</name>
    <dbReference type="NCBI Taxonomy" id="97481"/>
    <lineage>
        <taxon>Bacteria</taxon>
        <taxon>Pseudomonadati</taxon>
        <taxon>Pseudomonadota</taxon>
        <taxon>Gammaproteobacteria</taxon>
        <taxon>Pasteurellales</taxon>
        <taxon>Pasteurellaceae</taxon>
        <taxon>Phocoenobacter</taxon>
    </lineage>
</organism>
<dbReference type="Gene3D" id="1.10.132.80">
    <property type="match status" value="1"/>
</dbReference>